<feature type="domain" description="DUF637" evidence="1">
    <location>
        <begin position="1"/>
        <end position="174"/>
    </location>
</feature>
<evidence type="ECO:0000259" key="1">
    <source>
        <dbReference type="Pfam" id="PF04830"/>
    </source>
</evidence>
<dbReference type="InterPro" id="IPR006915">
    <property type="entry name" value="DUF637_hemagglutn_put"/>
</dbReference>
<proteinExistence type="predicted"/>
<dbReference type="Pfam" id="PF04830">
    <property type="entry name" value="DUF637"/>
    <property type="match status" value="1"/>
</dbReference>
<dbReference type="AlphaFoldDB" id="A0AAW7HZE5"/>
<dbReference type="Proteomes" id="UP001168216">
    <property type="component" value="Unassembled WGS sequence"/>
</dbReference>
<dbReference type="RefSeq" id="WP_290021389.1">
    <property type="nucleotide sequence ID" value="NZ_JAOPLV010000001.1"/>
</dbReference>
<organism evidence="2 3">
    <name type="scientific">Aeromonas bestiarum</name>
    <dbReference type="NCBI Taxonomy" id="105751"/>
    <lineage>
        <taxon>Bacteria</taxon>
        <taxon>Pseudomonadati</taxon>
        <taxon>Pseudomonadota</taxon>
        <taxon>Gammaproteobacteria</taxon>
        <taxon>Aeromonadales</taxon>
        <taxon>Aeromonadaceae</taxon>
        <taxon>Aeromonas</taxon>
    </lineage>
</organism>
<name>A0AAW7HZE5_9GAMM</name>
<comment type="caution">
    <text evidence="2">The sequence shown here is derived from an EMBL/GenBank/DDBJ whole genome shotgun (WGS) entry which is preliminary data.</text>
</comment>
<accession>A0AAW7HZE5</accession>
<reference evidence="2" key="1">
    <citation type="submission" date="2023-08" db="EMBL/GenBank/DDBJ databases">
        <title>WGS of Aeromonas isolates.</title>
        <authorList>
            <person name="Lee H."/>
        </authorList>
    </citation>
    <scope>NUCLEOTIDE SEQUENCE</scope>
    <source>
        <strain evidence="2">SL22</strain>
    </source>
</reference>
<dbReference type="EMBL" id="JAOPLV010000001">
    <property type="protein sequence ID" value="MDM5139206.1"/>
    <property type="molecule type" value="Genomic_DNA"/>
</dbReference>
<protein>
    <submittedName>
        <fullName evidence="2">DUF637 domain-containing protein</fullName>
    </submittedName>
</protein>
<evidence type="ECO:0000313" key="3">
    <source>
        <dbReference type="Proteomes" id="UP001168216"/>
    </source>
</evidence>
<gene>
    <name evidence="2" type="ORF">OB959_05230</name>
</gene>
<sequence length="442" mass="45315">MANAAFSTLVSQATISTINNGGNLGAVLKELGSSASIKQLATSVATAGALQGLDKAMGVASAAPAASNAASQPAASNLFSWDTFNRVTSHSVVTAGINTTINGSHFADAFKASLLSNIQGEVGKATANWIGDQGIKFDAANSPLAEAGKIAAHGVTSGAIAEITGGKFAAGAAGGAMSELASNWSLGAFSGNEEYQVALNKVLGGLAAVAVTGDENDFYTGADRAETVHRYNAMAHTLAALKARDPEQFAKLMEAKRNQYKTCGESAECKKMMIAGLGLVGLPLLPSELLAAGGIGGGAKFGFELWDNKGDLSKVDVGEVVFSTYLSAGTAGWSFWPTVAVNAAGGAYTSHLKGEDPLVGGFASSLGAGTGYWAGKFVEPLAKNLFNVNRNGIKYEFIDIGLTIQKNKPESIIPSSFGNVGGSISSELSTKFFESELKEADW</sequence>
<evidence type="ECO:0000313" key="2">
    <source>
        <dbReference type="EMBL" id="MDM5139206.1"/>
    </source>
</evidence>